<dbReference type="PANTHER" id="PTHR43024:SF1">
    <property type="entry name" value="UDP-N-ACETYLMURAMOYL-TRIPEPTIDE--D-ALANYL-D-ALANINE LIGASE"/>
    <property type="match status" value="1"/>
</dbReference>
<keyword evidence="5 10" id="KW-0067">ATP-binding</keyword>
<comment type="similarity">
    <text evidence="10">Belongs to the MurCDEF family. MurF subfamily.</text>
</comment>
<evidence type="ECO:0000259" key="12">
    <source>
        <dbReference type="Pfam" id="PF02875"/>
    </source>
</evidence>
<evidence type="ECO:0000256" key="5">
    <source>
        <dbReference type="ARBA" id="ARBA00022840"/>
    </source>
</evidence>
<feature type="domain" description="Mur ligase central" evidence="13">
    <location>
        <begin position="97"/>
        <end position="274"/>
    </location>
</feature>
<dbReference type="HAMAP" id="MF_02019">
    <property type="entry name" value="MurF"/>
    <property type="match status" value="1"/>
</dbReference>
<accession>A0ABS0F7M8</accession>
<dbReference type="Pfam" id="PF08245">
    <property type="entry name" value="Mur_ligase_M"/>
    <property type="match status" value="1"/>
</dbReference>
<feature type="domain" description="Mur ligase C-terminal" evidence="12">
    <location>
        <begin position="298"/>
        <end position="375"/>
    </location>
</feature>
<evidence type="ECO:0000256" key="9">
    <source>
        <dbReference type="ARBA" id="ARBA00023316"/>
    </source>
</evidence>
<evidence type="ECO:0000256" key="11">
    <source>
        <dbReference type="RuleBase" id="RU004136"/>
    </source>
</evidence>
<dbReference type="Gene3D" id="3.40.1390.10">
    <property type="entry name" value="MurE/MurF, N-terminal domain"/>
    <property type="match status" value="1"/>
</dbReference>
<keyword evidence="1 10" id="KW-0963">Cytoplasm</keyword>
<dbReference type="PANTHER" id="PTHR43024">
    <property type="entry name" value="UDP-N-ACETYLMURAMOYL-TRIPEPTIDE--D-ALANYL-D-ALANINE LIGASE"/>
    <property type="match status" value="1"/>
</dbReference>
<dbReference type="InterPro" id="IPR051046">
    <property type="entry name" value="MurCDEF_CellWall_CoF430Synth"/>
</dbReference>
<evidence type="ECO:0000256" key="10">
    <source>
        <dbReference type="HAMAP-Rule" id="MF_02019"/>
    </source>
</evidence>
<name>A0ABS0F7M8_9FLAO</name>
<dbReference type="InterPro" id="IPR036615">
    <property type="entry name" value="Mur_ligase_C_dom_sf"/>
</dbReference>
<dbReference type="Gene3D" id="3.90.190.20">
    <property type="entry name" value="Mur ligase, C-terminal domain"/>
    <property type="match status" value="1"/>
</dbReference>
<protein>
    <recommendedName>
        <fullName evidence="10 11">UDP-N-acetylmuramoyl-tripeptide--D-alanyl-D-alanine ligase</fullName>
        <ecNumber evidence="10 11">6.3.2.10</ecNumber>
    </recommendedName>
    <alternativeName>
        <fullName evidence="10">D-alanyl-D-alanine-adding enzyme</fullName>
    </alternativeName>
</protein>
<dbReference type="SUPFAM" id="SSF63418">
    <property type="entry name" value="MurE/MurF N-terminal domain"/>
    <property type="match status" value="1"/>
</dbReference>
<sequence length="424" mass="47324">MNAATFYPIFLQAGKVTIDNRKIERNDIFFAFSGENFNAATLAEKAIDQGALAVIVEQKAFENTERNIFYVSSTVQFLQELALLHRSRLKIPIIALTGSNGKTTTKEIIHEVLSQKYSVQYTFGNLNNHIGVPLTLLSIKPEHEIAVVEMGANHQKEIEMLCKIAQPNLGYITNFGKAHLEGFGGVEGVIKGKSEMYDYLIENKQTLLVNENDPIQVKKTEDYSPKITFGKENSDYQFEEFSTQNFVGLSFKGNQAQSHLTGNYNFTNLCAAASLGFHFNVGFEDIKKAIENYIPTNMRSQILEKDGKVFVLDTYNANPSSMAESLKNFSTFDGTKTIIIGDMLELGADSETEHQAILDLAQKLHFDEMITVGNHFTNVNQNSGSFLNSAELSAYLKEHSISSKNILLKGSRGIALEQILEFIH</sequence>
<reference evidence="14 15" key="1">
    <citation type="submission" date="2020-11" db="EMBL/GenBank/DDBJ databases">
        <title>Kaistella gelatinilytica sp. nov., a flavobacterium isolated from Antarctic Soil.</title>
        <authorList>
            <person name="Li J."/>
        </authorList>
    </citation>
    <scope>NUCLEOTIDE SEQUENCE [LARGE SCALE GENOMIC DNA]</scope>
    <source>
        <strain evidence="14 15">G5-32</strain>
    </source>
</reference>
<dbReference type="GO" id="GO:0016874">
    <property type="term" value="F:ligase activity"/>
    <property type="evidence" value="ECO:0007669"/>
    <property type="project" value="UniProtKB-KW"/>
</dbReference>
<comment type="caution">
    <text evidence="14">The sequence shown here is derived from an EMBL/GenBank/DDBJ whole genome shotgun (WGS) entry which is preliminary data.</text>
</comment>
<comment type="subcellular location">
    <subcellularLocation>
        <location evidence="10 11">Cytoplasm</location>
    </subcellularLocation>
</comment>
<evidence type="ECO:0000256" key="8">
    <source>
        <dbReference type="ARBA" id="ARBA00023306"/>
    </source>
</evidence>
<dbReference type="SUPFAM" id="SSF53623">
    <property type="entry name" value="MurD-like peptide ligases, catalytic domain"/>
    <property type="match status" value="1"/>
</dbReference>
<gene>
    <name evidence="10 14" type="primary">murF</name>
    <name evidence="14" type="ORF">IV494_00780</name>
</gene>
<dbReference type="RefSeq" id="WP_196078273.1">
    <property type="nucleotide sequence ID" value="NZ_JADPVI010000001.1"/>
</dbReference>
<evidence type="ECO:0000313" key="15">
    <source>
        <dbReference type="Proteomes" id="UP000660070"/>
    </source>
</evidence>
<comment type="catalytic activity">
    <reaction evidence="10 11">
        <text>D-alanyl-D-alanine + UDP-N-acetyl-alpha-D-muramoyl-L-alanyl-gamma-D-glutamyl-meso-2,6-diaminopimelate + ATP = UDP-N-acetyl-alpha-D-muramoyl-L-alanyl-gamma-D-glutamyl-meso-2,6-diaminopimeloyl-D-alanyl-D-alanine + ADP + phosphate + H(+)</text>
        <dbReference type="Rhea" id="RHEA:28374"/>
        <dbReference type="ChEBI" id="CHEBI:15378"/>
        <dbReference type="ChEBI" id="CHEBI:30616"/>
        <dbReference type="ChEBI" id="CHEBI:43474"/>
        <dbReference type="ChEBI" id="CHEBI:57822"/>
        <dbReference type="ChEBI" id="CHEBI:61386"/>
        <dbReference type="ChEBI" id="CHEBI:83905"/>
        <dbReference type="ChEBI" id="CHEBI:456216"/>
        <dbReference type="EC" id="6.3.2.10"/>
    </reaction>
</comment>
<dbReference type="Gene3D" id="3.40.1190.10">
    <property type="entry name" value="Mur-like, catalytic domain"/>
    <property type="match status" value="1"/>
</dbReference>
<evidence type="ECO:0000256" key="2">
    <source>
        <dbReference type="ARBA" id="ARBA00022598"/>
    </source>
</evidence>
<dbReference type="InterPro" id="IPR013221">
    <property type="entry name" value="Mur_ligase_cen"/>
</dbReference>
<evidence type="ECO:0000256" key="3">
    <source>
        <dbReference type="ARBA" id="ARBA00022618"/>
    </source>
</evidence>
<keyword evidence="9 10" id="KW-0961">Cell wall biogenesis/degradation</keyword>
<dbReference type="Proteomes" id="UP000660070">
    <property type="component" value="Unassembled WGS sequence"/>
</dbReference>
<keyword evidence="6 10" id="KW-0133">Cell shape</keyword>
<evidence type="ECO:0000256" key="4">
    <source>
        <dbReference type="ARBA" id="ARBA00022741"/>
    </source>
</evidence>
<keyword evidence="4 10" id="KW-0547">Nucleotide-binding</keyword>
<proteinExistence type="inferred from homology"/>
<dbReference type="NCBIfam" id="TIGR01143">
    <property type="entry name" value="murF"/>
    <property type="match status" value="1"/>
</dbReference>
<evidence type="ECO:0000256" key="6">
    <source>
        <dbReference type="ARBA" id="ARBA00022960"/>
    </source>
</evidence>
<dbReference type="SUPFAM" id="SSF53244">
    <property type="entry name" value="MurD-like peptide ligases, peptide-binding domain"/>
    <property type="match status" value="1"/>
</dbReference>
<evidence type="ECO:0000256" key="7">
    <source>
        <dbReference type="ARBA" id="ARBA00022984"/>
    </source>
</evidence>
<dbReference type="EC" id="6.3.2.10" evidence="10 11"/>
<dbReference type="EMBL" id="JADPVI010000001">
    <property type="protein sequence ID" value="MBF8455704.1"/>
    <property type="molecule type" value="Genomic_DNA"/>
</dbReference>
<evidence type="ECO:0000313" key="14">
    <source>
        <dbReference type="EMBL" id="MBF8455704.1"/>
    </source>
</evidence>
<dbReference type="Pfam" id="PF02875">
    <property type="entry name" value="Mur_ligase_C"/>
    <property type="match status" value="1"/>
</dbReference>
<organism evidence="14 15">
    <name type="scientific">Kaistella gelatinilytica</name>
    <dbReference type="NCBI Taxonomy" id="2787636"/>
    <lineage>
        <taxon>Bacteria</taxon>
        <taxon>Pseudomonadati</taxon>
        <taxon>Bacteroidota</taxon>
        <taxon>Flavobacteriia</taxon>
        <taxon>Flavobacteriales</taxon>
        <taxon>Weeksellaceae</taxon>
        <taxon>Chryseobacterium group</taxon>
        <taxon>Kaistella</taxon>
    </lineage>
</organism>
<feature type="binding site" evidence="10">
    <location>
        <begin position="98"/>
        <end position="104"/>
    </location>
    <ligand>
        <name>ATP</name>
        <dbReference type="ChEBI" id="CHEBI:30616"/>
    </ligand>
</feature>
<keyword evidence="2 10" id="KW-0436">Ligase</keyword>
<keyword evidence="15" id="KW-1185">Reference proteome</keyword>
<keyword evidence="8 10" id="KW-0131">Cell cycle</keyword>
<keyword evidence="7 10" id="KW-0573">Peptidoglycan synthesis</keyword>
<evidence type="ECO:0000259" key="13">
    <source>
        <dbReference type="Pfam" id="PF08245"/>
    </source>
</evidence>
<comment type="pathway">
    <text evidence="10 11">Cell wall biogenesis; peptidoglycan biosynthesis.</text>
</comment>
<comment type="function">
    <text evidence="10 11">Involved in cell wall formation. Catalyzes the final step in the synthesis of UDP-N-acetylmuramoyl-pentapeptide, the precursor of murein.</text>
</comment>
<dbReference type="InterPro" id="IPR036565">
    <property type="entry name" value="Mur-like_cat_sf"/>
</dbReference>
<dbReference type="InterPro" id="IPR035911">
    <property type="entry name" value="MurE/MurF_N"/>
</dbReference>
<keyword evidence="3 10" id="KW-0132">Cell division</keyword>
<evidence type="ECO:0000256" key="1">
    <source>
        <dbReference type="ARBA" id="ARBA00022490"/>
    </source>
</evidence>
<dbReference type="InterPro" id="IPR005863">
    <property type="entry name" value="UDP-N-AcMur_synth"/>
</dbReference>
<dbReference type="InterPro" id="IPR004101">
    <property type="entry name" value="Mur_ligase_C"/>
</dbReference>